<dbReference type="AlphaFoldDB" id="A0A0X3PSX2"/>
<name>A0A0X3PSX2_SCHSO</name>
<feature type="region of interest" description="Disordered" evidence="3">
    <location>
        <begin position="668"/>
        <end position="821"/>
    </location>
</feature>
<dbReference type="EMBL" id="GEEE01008597">
    <property type="protein sequence ID" value="JAP54628.1"/>
    <property type="molecule type" value="Transcribed_RNA"/>
</dbReference>
<sequence>SKMAENDCESVAVTSTTKDDIENSSPQHPSSLPPQSSSPTAASSLSGSAHGTVSLEERVKRLREAEQSKAEQRRIQFLESQRQAELKREKQKEERKRRIEETRQREEARTRMAQERRKELERQHQEHLQGLLERTRERTASVSETRSRLDHPDLNGGMPATMRTSQTLPSSSRPESSNRMCTSYTVAFGSGAPRSICTRISEAALRSQAAFEARLASYLTGRHSGCFLTSSSTYTNYALYVNPTLLPDNHPIHSLRSTHSPQHHKTARASARRAVSAAPSLTHAHSSSASPWNRAVDKGSKVVRASAQAQSSKDGSMTSLHSSRQRSTQIQASRPPRAASACRGPATRVKPIEDGSATSTTSSFPPELPALRRATSQHFAAPTISFAAKSKGGAVELPLRPQRSKPVVANADAYAGPVKGEDNAQSRSRHHSYAAPTTASSARNCTVSKDHAPAPTAAHDPSQQPPVNRKPTANTRSRSQVRNAHERPIKTVTGSESTAHKTDTASKTQSVKSQRSTDTASVIKLKHTTPVKTPETNTTATAAPAEAESSPASVEDQEPPSTTEPVHTADDKAPAAAVEAVTEPAPKIKSPELSSADECPVPPDSTSTVDAFPAMETAPDVTDSPASPKSETVVSAPCSDDKVQLSSTETVNADVVVSKEVLNGVAKQEVAAESQGEQVEADTEVSSSSAAPPPNEALPPAAYSDQPSSEKCEPTPAGQEEAQETATPSSQPSSPPNEVMEDVVPVPTSSPAASKTQSPPPTAAPTPPLPSLVPSGPIAISTTGAGEGGSLPEEEAARYRAKMAEQRRLAKERKAAEEKRKAEEFELARQAAQERAVEEARLAREARAAAEAEAEQRRLQQQQQVAAATTAFAEESVHQNLEERAARDLEKRKELERQRLETLRHEEEERAKRRQKLESIMSRVKGSGQGLSRTNTGNSSTQSLSAMVQSLTADSKARSESPANGTDDVHFTLGGEEASLCAGSMRPYPDGEQQPQVFPSGDHVRQLAFHHDSASAAALYADSAVTNGHSLDADRSNGGGDIGEEPGHKLSSSSFKSPLLQSLLGRGRVAGVVSSGQMGDDTTHRLLSTPRMTSVDPH</sequence>
<feature type="compositionally biased region" description="Basic and acidic residues" evidence="3">
    <location>
        <begin position="795"/>
        <end position="821"/>
    </location>
</feature>
<reference evidence="4" key="1">
    <citation type="submission" date="2016-01" db="EMBL/GenBank/DDBJ databases">
        <title>Reference transcriptome for the parasite Schistocephalus solidus: insights into the molecular evolution of parasitism.</title>
        <authorList>
            <person name="Hebert F.O."/>
            <person name="Grambauer S."/>
            <person name="Barber I."/>
            <person name="Landry C.R."/>
            <person name="Aubin-Horth N."/>
        </authorList>
    </citation>
    <scope>NUCLEOTIDE SEQUENCE</scope>
</reference>
<feature type="compositionally biased region" description="Low complexity" evidence="3">
    <location>
        <begin position="24"/>
        <end position="48"/>
    </location>
</feature>
<dbReference type="PANTHER" id="PTHR15073">
    <property type="entry name" value="MICROTUBULE-ASSOCIATED PROTEIN"/>
    <property type="match status" value="1"/>
</dbReference>
<proteinExistence type="inferred from homology"/>
<accession>A0A0X3PSX2</accession>
<feature type="compositionally biased region" description="Polar residues" evidence="3">
    <location>
        <begin position="930"/>
        <end position="953"/>
    </location>
</feature>
<feature type="region of interest" description="Disordered" evidence="3">
    <location>
        <begin position="254"/>
        <end position="368"/>
    </location>
</feature>
<feature type="region of interest" description="Disordered" evidence="3">
    <location>
        <begin position="398"/>
        <end position="655"/>
    </location>
</feature>
<feature type="region of interest" description="Disordered" evidence="3">
    <location>
        <begin position="1073"/>
        <end position="1098"/>
    </location>
</feature>
<evidence type="ECO:0008006" key="5">
    <source>
        <dbReference type="Google" id="ProtNLM"/>
    </source>
</evidence>
<feature type="compositionally biased region" description="Polar residues" evidence="3">
    <location>
        <begin position="162"/>
        <end position="178"/>
    </location>
</feature>
<feature type="compositionally biased region" description="Polar residues" evidence="3">
    <location>
        <begin position="435"/>
        <end position="447"/>
    </location>
</feature>
<feature type="compositionally biased region" description="Polar residues" evidence="3">
    <location>
        <begin position="307"/>
        <end position="331"/>
    </location>
</feature>
<feature type="compositionally biased region" description="Basic and acidic residues" evidence="3">
    <location>
        <begin position="875"/>
        <end position="911"/>
    </location>
</feature>
<feature type="compositionally biased region" description="Basic and acidic residues" evidence="3">
    <location>
        <begin position="846"/>
        <end position="858"/>
    </location>
</feature>
<feature type="non-terminal residue" evidence="4">
    <location>
        <position position="1"/>
    </location>
</feature>
<dbReference type="PANTHER" id="PTHR15073:SF1">
    <property type="entry name" value="RETICULOCYTE-BINDING PROTEIN HOMOLOG 2A"/>
    <property type="match status" value="1"/>
</dbReference>
<feature type="region of interest" description="Disordered" evidence="3">
    <location>
        <begin position="1"/>
        <end position="178"/>
    </location>
</feature>
<organism evidence="4">
    <name type="scientific">Schistocephalus solidus</name>
    <name type="common">Tapeworm</name>
    <dbReference type="NCBI Taxonomy" id="70667"/>
    <lineage>
        <taxon>Eukaryota</taxon>
        <taxon>Metazoa</taxon>
        <taxon>Spiralia</taxon>
        <taxon>Lophotrochozoa</taxon>
        <taxon>Platyhelminthes</taxon>
        <taxon>Cestoda</taxon>
        <taxon>Eucestoda</taxon>
        <taxon>Diphyllobothriidea</taxon>
        <taxon>Diphyllobothriidae</taxon>
        <taxon>Schistocephalus</taxon>
    </lineage>
</organism>
<evidence type="ECO:0000256" key="2">
    <source>
        <dbReference type="ARBA" id="ARBA00023054"/>
    </source>
</evidence>
<feature type="compositionally biased region" description="Pro residues" evidence="3">
    <location>
        <begin position="758"/>
        <end position="771"/>
    </location>
</feature>
<protein>
    <recommendedName>
        <fullName evidence="5">MAP7 domain-containing protein 2</fullName>
    </recommendedName>
</protein>
<feature type="compositionally biased region" description="Polar residues" evidence="3">
    <location>
        <begin position="624"/>
        <end position="633"/>
    </location>
</feature>
<dbReference type="GO" id="GO:0015630">
    <property type="term" value="C:microtubule cytoskeleton"/>
    <property type="evidence" value="ECO:0007669"/>
    <property type="project" value="TreeGrafter"/>
</dbReference>
<feature type="compositionally biased region" description="Low complexity" evidence="3">
    <location>
        <begin position="574"/>
        <end position="587"/>
    </location>
</feature>
<evidence type="ECO:0000256" key="3">
    <source>
        <dbReference type="SAM" id="MobiDB-lite"/>
    </source>
</evidence>
<gene>
    <name evidence="4" type="ORF">TR165585</name>
</gene>
<comment type="similarity">
    <text evidence="1">Belongs to the MAP7 family.</text>
</comment>
<feature type="region of interest" description="Disordered" evidence="3">
    <location>
        <begin position="846"/>
        <end position="971"/>
    </location>
</feature>
<feature type="region of interest" description="Disordered" evidence="3">
    <location>
        <begin position="1032"/>
        <end position="1054"/>
    </location>
</feature>
<keyword evidence="2" id="KW-0175">Coiled coil</keyword>
<dbReference type="InterPro" id="IPR051483">
    <property type="entry name" value="MAP7_domain-containing"/>
</dbReference>
<feature type="compositionally biased region" description="Polar residues" evidence="3">
    <location>
        <begin position="505"/>
        <end position="520"/>
    </location>
</feature>
<feature type="compositionally biased region" description="Basic residues" evidence="3">
    <location>
        <begin position="261"/>
        <end position="271"/>
    </location>
</feature>
<feature type="compositionally biased region" description="Basic and acidic residues" evidence="3">
    <location>
        <begin position="55"/>
        <end position="153"/>
    </location>
</feature>
<feature type="compositionally biased region" description="Polar residues" evidence="3">
    <location>
        <begin position="471"/>
        <end position="482"/>
    </location>
</feature>
<feature type="compositionally biased region" description="Low complexity" evidence="3">
    <location>
        <begin position="747"/>
        <end position="757"/>
    </location>
</feature>
<dbReference type="GO" id="GO:0000226">
    <property type="term" value="P:microtubule cytoskeleton organization"/>
    <property type="evidence" value="ECO:0007669"/>
    <property type="project" value="TreeGrafter"/>
</dbReference>
<feature type="compositionally biased region" description="Low complexity" evidence="3">
    <location>
        <begin position="530"/>
        <end position="554"/>
    </location>
</feature>
<feature type="compositionally biased region" description="Low complexity" evidence="3">
    <location>
        <begin position="859"/>
        <end position="874"/>
    </location>
</feature>
<evidence type="ECO:0000256" key="1">
    <source>
        <dbReference type="ARBA" id="ARBA00007525"/>
    </source>
</evidence>
<evidence type="ECO:0000313" key="4">
    <source>
        <dbReference type="EMBL" id="JAP54628.1"/>
    </source>
</evidence>
<feature type="compositionally biased region" description="Low complexity" evidence="3">
    <location>
        <begin position="332"/>
        <end position="346"/>
    </location>
</feature>